<keyword evidence="1" id="KW-0812">Transmembrane</keyword>
<keyword evidence="2" id="KW-0496">Mitochondrion</keyword>
<proteinExistence type="predicted"/>
<geneLocation type="mitochondrion" evidence="2"/>
<evidence type="ECO:0000256" key="1">
    <source>
        <dbReference type="SAM" id="Phobius"/>
    </source>
</evidence>
<gene>
    <name evidence="2" type="primary">orf167</name>
</gene>
<reference evidence="2" key="1">
    <citation type="submission" date="2019-02" db="EMBL/GenBank/DDBJ databases">
        <authorList>
            <person name="Fang M.L."/>
            <person name="Zhang Y."/>
        </authorList>
    </citation>
    <scope>NUCLEOTIDE SEQUENCE</scope>
    <source>
        <strain evidence="2">YMF1.01838</strain>
    </source>
</reference>
<feature type="transmembrane region" description="Helical" evidence="1">
    <location>
        <begin position="50"/>
        <end position="73"/>
    </location>
</feature>
<name>A0A482DVL4_9PEZI</name>
<protein>
    <submittedName>
        <fullName evidence="2">Uncharacterized protein</fullName>
    </submittedName>
</protein>
<sequence>MKNMIVRQFKVCSKAKVYHNFAWFRACVWLFNKVILVQQKIDLGINKNRYLIYFKLIYLVTVILLIVDTFLVGGTFMDGKNFMLLNTALILYRKPNFGLTVVYANHKKDFSVDSSLNLDKDSDDSNKKDLKNNDNLENEKVQDLDLNNQDENSDFNKKKRKIKFNWL</sequence>
<accession>A0A482DVL4</accession>
<dbReference type="AlphaFoldDB" id="A0A482DVL4"/>
<organism evidence="2">
    <name type="scientific">Dactylella sp</name>
    <dbReference type="NCBI Taxonomy" id="1814903"/>
    <lineage>
        <taxon>Eukaryota</taxon>
        <taxon>Fungi</taxon>
        <taxon>Dikarya</taxon>
        <taxon>Ascomycota</taxon>
        <taxon>Pezizomycotina</taxon>
        <taxon>Orbiliomycetes</taxon>
        <taxon>Orbiliales</taxon>
        <taxon>Orbiliaceae</taxon>
        <taxon>Dactylella</taxon>
    </lineage>
</organism>
<evidence type="ECO:0000313" key="2">
    <source>
        <dbReference type="EMBL" id="QBM09626.1"/>
    </source>
</evidence>
<dbReference type="EMBL" id="MK550697">
    <property type="protein sequence ID" value="QBM09626.1"/>
    <property type="molecule type" value="Genomic_DNA"/>
</dbReference>
<keyword evidence="1" id="KW-1133">Transmembrane helix</keyword>
<keyword evidence="1" id="KW-0472">Membrane</keyword>